<dbReference type="OMA" id="QKKFRCE"/>
<organism evidence="5 6">
    <name type="scientific">Symbiodinium microadriaticum</name>
    <name type="common">Dinoflagellate</name>
    <name type="synonym">Zooxanthella microadriatica</name>
    <dbReference type="NCBI Taxonomy" id="2951"/>
    <lineage>
        <taxon>Eukaryota</taxon>
        <taxon>Sar</taxon>
        <taxon>Alveolata</taxon>
        <taxon>Dinophyceae</taxon>
        <taxon>Suessiales</taxon>
        <taxon>Symbiodiniaceae</taxon>
        <taxon>Symbiodinium</taxon>
    </lineage>
</organism>
<dbReference type="InterPro" id="IPR020904">
    <property type="entry name" value="Sc_DH/Rdtase_CS"/>
</dbReference>
<evidence type="ECO:0000313" key="6">
    <source>
        <dbReference type="Proteomes" id="UP000186817"/>
    </source>
</evidence>
<keyword evidence="2" id="KW-0521">NADP</keyword>
<dbReference type="GO" id="GO:0016491">
    <property type="term" value="F:oxidoreductase activity"/>
    <property type="evidence" value="ECO:0007669"/>
    <property type="project" value="UniProtKB-KW"/>
</dbReference>
<gene>
    <name evidence="5" type="primary">CBR1</name>
    <name evidence="5" type="ORF">AK812_SmicGene11721</name>
</gene>
<evidence type="ECO:0000256" key="4">
    <source>
        <dbReference type="RuleBase" id="RU000363"/>
    </source>
</evidence>
<dbReference type="Pfam" id="PF13561">
    <property type="entry name" value="adh_short_C2"/>
    <property type="match status" value="1"/>
</dbReference>
<sequence length="268" mass="28541">MAFAVSPLIRGPAAPAPTMARLAVVTGANKGVGFYIARQLQEAGLRVVIACRSSSQDLGSDASIEAFASTMETKYQQLDVLVNNAAIAFKAADPTPFKDQTVPTLAINFFATMRLTDRLLPLLRGSAAAGREPRVVNVASMAGKLRQLSPALQSEFASPMLDRPRLVALVQSFVAAVQSGKHREQGWGNSNYGMSKLAVIAYTKMLAREEGSAMRINAICPGYCRTDMSSNRGGQSPEVGARTATTAALLSAQGPTGAFFEHERESSW</sequence>
<dbReference type="EMBL" id="LSRX01000194">
    <property type="protein sequence ID" value="OLQ05117.1"/>
    <property type="molecule type" value="Genomic_DNA"/>
</dbReference>
<proteinExistence type="inferred from homology"/>
<dbReference type="OrthoDB" id="10262319at2759"/>
<comment type="caution">
    <text evidence="5">The sequence shown here is derived from an EMBL/GenBank/DDBJ whole genome shotgun (WGS) entry which is preliminary data.</text>
</comment>
<evidence type="ECO:0000256" key="1">
    <source>
        <dbReference type="ARBA" id="ARBA00006484"/>
    </source>
</evidence>
<dbReference type="Proteomes" id="UP000186817">
    <property type="component" value="Unassembled WGS sequence"/>
</dbReference>
<dbReference type="PANTHER" id="PTHR43963:SF6">
    <property type="entry name" value="CHAIN DEHYDROGENASE FAMILY PROTEIN, PUTATIVE (AFU_ORTHOLOGUE AFUA_3G15350)-RELATED"/>
    <property type="match status" value="1"/>
</dbReference>
<keyword evidence="6" id="KW-1185">Reference proteome</keyword>
<dbReference type="PANTHER" id="PTHR43963">
    <property type="entry name" value="CARBONYL REDUCTASE 1-RELATED"/>
    <property type="match status" value="1"/>
</dbReference>
<accession>A0A1Q9ECL0</accession>
<dbReference type="PRINTS" id="PR00081">
    <property type="entry name" value="GDHRDH"/>
</dbReference>
<reference evidence="5 6" key="1">
    <citation type="submission" date="2016-02" db="EMBL/GenBank/DDBJ databases">
        <title>Genome analysis of coral dinoflagellate symbionts highlights evolutionary adaptations to a symbiotic lifestyle.</title>
        <authorList>
            <person name="Aranda M."/>
            <person name="Li Y."/>
            <person name="Liew Y.J."/>
            <person name="Baumgarten S."/>
            <person name="Simakov O."/>
            <person name="Wilson M."/>
            <person name="Piel J."/>
            <person name="Ashoor H."/>
            <person name="Bougouffa S."/>
            <person name="Bajic V.B."/>
            <person name="Ryu T."/>
            <person name="Ravasi T."/>
            <person name="Bayer T."/>
            <person name="Micklem G."/>
            <person name="Kim H."/>
            <person name="Bhak J."/>
            <person name="Lajeunesse T.C."/>
            <person name="Voolstra C.R."/>
        </authorList>
    </citation>
    <scope>NUCLEOTIDE SEQUENCE [LARGE SCALE GENOMIC DNA]</scope>
    <source>
        <strain evidence="5 6">CCMP2467</strain>
    </source>
</reference>
<evidence type="ECO:0000256" key="2">
    <source>
        <dbReference type="ARBA" id="ARBA00022857"/>
    </source>
</evidence>
<dbReference type="Pfam" id="PF00106">
    <property type="entry name" value="adh_short"/>
    <property type="match status" value="1"/>
</dbReference>
<dbReference type="Gene3D" id="3.40.50.720">
    <property type="entry name" value="NAD(P)-binding Rossmann-like Domain"/>
    <property type="match status" value="1"/>
</dbReference>
<dbReference type="AlphaFoldDB" id="A0A1Q9ECL0"/>
<evidence type="ECO:0000313" key="5">
    <source>
        <dbReference type="EMBL" id="OLQ05117.1"/>
    </source>
</evidence>
<evidence type="ECO:0000256" key="3">
    <source>
        <dbReference type="ARBA" id="ARBA00023002"/>
    </source>
</evidence>
<protein>
    <submittedName>
        <fullName evidence="5">Carbonyl reductase [NADPH] 1</fullName>
    </submittedName>
</protein>
<dbReference type="PRINTS" id="PR00080">
    <property type="entry name" value="SDRFAMILY"/>
</dbReference>
<keyword evidence="3" id="KW-0560">Oxidoreductase</keyword>
<dbReference type="InterPro" id="IPR002347">
    <property type="entry name" value="SDR_fam"/>
</dbReference>
<dbReference type="InterPro" id="IPR036291">
    <property type="entry name" value="NAD(P)-bd_dom_sf"/>
</dbReference>
<dbReference type="PROSITE" id="PS00061">
    <property type="entry name" value="ADH_SHORT"/>
    <property type="match status" value="1"/>
</dbReference>
<dbReference type="SUPFAM" id="SSF51735">
    <property type="entry name" value="NAD(P)-binding Rossmann-fold domains"/>
    <property type="match status" value="1"/>
</dbReference>
<name>A0A1Q9ECL0_SYMMI</name>
<comment type="similarity">
    <text evidence="1 4">Belongs to the short-chain dehydrogenases/reductases (SDR) family.</text>
</comment>